<dbReference type="AlphaFoldDB" id="A0A7I7YT56"/>
<evidence type="ECO:0000313" key="2">
    <source>
        <dbReference type="Proteomes" id="UP000467105"/>
    </source>
</evidence>
<dbReference type="EMBL" id="AP022614">
    <property type="protein sequence ID" value="BBZ45038.1"/>
    <property type="molecule type" value="Genomic_DNA"/>
</dbReference>
<evidence type="ECO:0008006" key="3">
    <source>
        <dbReference type="Google" id="ProtNLM"/>
    </source>
</evidence>
<gene>
    <name evidence="1" type="ORF">MPRM_23190</name>
</gene>
<accession>A0A7I7YT56</accession>
<organism evidence="1 2">
    <name type="scientific">Mycobacterium parmense</name>
    <dbReference type="NCBI Taxonomy" id="185642"/>
    <lineage>
        <taxon>Bacteria</taxon>
        <taxon>Bacillati</taxon>
        <taxon>Actinomycetota</taxon>
        <taxon>Actinomycetes</taxon>
        <taxon>Mycobacteriales</taxon>
        <taxon>Mycobacteriaceae</taxon>
        <taxon>Mycobacterium</taxon>
        <taxon>Mycobacterium simiae complex</taxon>
    </lineage>
</organism>
<dbReference type="Proteomes" id="UP000467105">
    <property type="component" value="Chromosome"/>
</dbReference>
<keyword evidence="2" id="KW-1185">Reference proteome</keyword>
<name>A0A7I7YT56_9MYCO</name>
<reference evidence="1 2" key="1">
    <citation type="journal article" date="2019" name="Emerg. Microbes Infect.">
        <title>Comprehensive subspecies identification of 175 nontuberculous mycobacteria species based on 7547 genomic profiles.</title>
        <authorList>
            <person name="Matsumoto Y."/>
            <person name="Kinjo T."/>
            <person name="Motooka D."/>
            <person name="Nabeya D."/>
            <person name="Jung N."/>
            <person name="Uechi K."/>
            <person name="Horii T."/>
            <person name="Iida T."/>
            <person name="Fujita J."/>
            <person name="Nakamura S."/>
        </authorList>
    </citation>
    <scope>NUCLEOTIDE SEQUENCE [LARGE SCALE GENOMIC DNA]</scope>
    <source>
        <strain evidence="1 2">JCM 14742</strain>
    </source>
</reference>
<sequence length="51" mass="5119">MGVTVAVTGPTGEIGISAVTALEREPAVETQLGWRPVHSSAETLAALSSAV</sequence>
<protein>
    <recommendedName>
        <fullName evidence="3">NAD(P)-dependent oxidoreductase</fullName>
    </recommendedName>
</protein>
<evidence type="ECO:0000313" key="1">
    <source>
        <dbReference type="EMBL" id="BBZ45038.1"/>
    </source>
</evidence>
<proteinExistence type="predicted"/>